<dbReference type="RefSeq" id="WP_005117603.1">
    <property type="nucleotide sequence ID" value="NZ_AP022621.1"/>
</dbReference>
<dbReference type="Pfam" id="PF00581">
    <property type="entry name" value="Rhodanese"/>
    <property type="match status" value="1"/>
</dbReference>
<dbReference type="InterPro" id="IPR036873">
    <property type="entry name" value="Rhodanese-like_dom_sf"/>
</dbReference>
<dbReference type="Gene3D" id="3.40.250.10">
    <property type="entry name" value="Rhodanese-like domain"/>
    <property type="match status" value="1"/>
</dbReference>
<evidence type="ECO:0000259" key="1">
    <source>
        <dbReference type="PROSITE" id="PS50206"/>
    </source>
</evidence>
<dbReference type="Proteomes" id="UP000045782">
    <property type="component" value="Unassembled WGS sequence"/>
</dbReference>
<dbReference type="EC" id="2.8.1.1" evidence="2"/>
<dbReference type="CDD" id="cd00158">
    <property type="entry name" value="RHOD"/>
    <property type="match status" value="1"/>
</dbReference>
<accession>A0A0U0ZRY7</accession>
<evidence type="ECO:0000313" key="3">
    <source>
        <dbReference type="Proteomes" id="UP000045782"/>
    </source>
</evidence>
<protein>
    <submittedName>
        <fullName evidence="2">Rhodanese-like protein</fullName>
        <ecNumber evidence="2">2.8.1.1</ecNumber>
    </submittedName>
</protein>
<feature type="domain" description="Rhodanese" evidence="1">
    <location>
        <begin position="24"/>
        <end position="108"/>
    </location>
</feature>
<reference evidence="2 3" key="1">
    <citation type="submission" date="2015-03" db="EMBL/GenBank/DDBJ databases">
        <authorList>
            <person name="Murphy D."/>
        </authorList>
    </citation>
    <scope>NUCLEOTIDE SEQUENCE [LARGE SCALE GENOMIC DNA]</scope>
    <source>
        <strain evidence="2 3">PAP088</strain>
    </source>
</reference>
<dbReference type="PANTHER" id="PTHR43031:SF17">
    <property type="entry name" value="SULFURTRANSFERASE YTWF-RELATED"/>
    <property type="match status" value="1"/>
</dbReference>
<dbReference type="InterPro" id="IPR050229">
    <property type="entry name" value="GlpE_sulfurtransferase"/>
</dbReference>
<proteinExistence type="predicted"/>
<dbReference type="AlphaFoldDB" id="A0A0U0ZRY7"/>
<dbReference type="PROSITE" id="PS50206">
    <property type="entry name" value="RHODANESE_3"/>
    <property type="match status" value="1"/>
</dbReference>
<name>A0A0U0ZRY7_9MYCO</name>
<organism evidence="2 3">
    <name type="scientific">Mycobacteroides abscessus</name>
    <dbReference type="NCBI Taxonomy" id="36809"/>
    <lineage>
        <taxon>Bacteria</taxon>
        <taxon>Bacillati</taxon>
        <taxon>Actinomycetota</taxon>
        <taxon>Actinomycetes</taxon>
        <taxon>Mycobacteriales</taxon>
        <taxon>Mycobacteriaceae</taxon>
        <taxon>Mycobacteroides</taxon>
    </lineage>
</organism>
<dbReference type="PANTHER" id="PTHR43031">
    <property type="entry name" value="FAD-DEPENDENT OXIDOREDUCTASE"/>
    <property type="match status" value="1"/>
</dbReference>
<evidence type="ECO:0000313" key="2">
    <source>
        <dbReference type="EMBL" id="CPV68007.1"/>
    </source>
</evidence>
<keyword evidence="2" id="KW-0808">Transferase</keyword>
<gene>
    <name evidence="2" type="primary">glpE</name>
    <name evidence="2" type="ORF">ERS075579_04332</name>
</gene>
<sequence length="108" mass="11479">MSFPTGDDVPQVGIDEISAALNLGVKLLDVREDDEWAAGHIEGAQHIPLGDVPSRMDELDPDAPLWVICHAGGRSQRAAAYLNRNGFDVSNVSGGMLAWVQAGKPTIS</sequence>
<dbReference type="InterPro" id="IPR001763">
    <property type="entry name" value="Rhodanese-like_dom"/>
</dbReference>
<dbReference type="GO" id="GO:0004792">
    <property type="term" value="F:thiosulfate-cyanide sulfurtransferase activity"/>
    <property type="evidence" value="ECO:0007669"/>
    <property type="project" value="UniProtKB-EC"/>
</dbReference>
<dbReference type="SMART" id="SM00450">
    <property type="entry name" value="RHOD"/>
    <property type="match status" value="1"/>
</dbReference>
<dbReference type="SUPFAM" id="SSF52821">
    <property type="entry name" value="Rhodanese/Cell cycle control phosphatase"/>
    <property type="match status" value="1"/>
</dbReference>
<dbReference type="EMBL" id="CSWP01000010">
    <property type="protein sequence ID" value="CPV68007.1"/>
    <property type="molecule type" value="Genomic_DNA"/>
</dbReference>